<protein>
    <recommendedName>
        <fullName evidence="3 12">Thymidylate kinase</fullName>
        <ecNumber evidence="2 12">2.7.4.9</ecNumber>
    </recommendedName>
    <alternativeName>
        <fullName evidence="9 12">dTMP kinase</fullName>
    </alternativeName>
</protein>
<comment type="function">
    <text evidence="11 12">Phosphorylation of dTMP to form dTDP in both de novo and salvage pathways of dTTP synthesis.</text>
</comment>
<dbReference type="GO" id="GO:0006233">
    <property type="term" value="P:dTDP biosynthetic process"/>
    <property type="evidence" value="ECO:0007669"/>
    <property type="project" value="InterPro"/>
</dbReference>
<dbReference type="EC" id="2.7.4.9" evidence="2 12"/>
<keyword evidence="8 12" id="KW-0067">ATP-binding</keyword>
<feature type="binding site" evidence="12">
    <location>
        <begin position="12"/>
        <end position="19"/>
    </location>
    <ligand>
        <name>ATP</name>
        <dbReference type="ChEBI" id="CHEBI:30616"/>
    </ligand>
</feature>
<evidence type="ECO:0000256" key="8">
    <source>
        <dbReference type="ARBA" id="ARBA00022840"/>
    </source>
</evidence>
<keyword evidence="4 12" id="KW-0808">Transferase</keyword>
<dbReference type="PANTHER" id="PTHR10344">
    <property type="entry name" value="THYMIDYLATE KINASE"/>
    <property type="match status" value="1"/>
</dbReference>
<dbReference type="CDD" id="cd01672">
    <property type="entry name" value="TMPK"/>
    <property type="match status" value="1"/>
</dbReference>
<evidence type="ECO:0000256" key="6">
    <source>
        <dbReference type="ARBA" id="ARBA00022741"/>
    </source>
</evidence>
<dbReference type="PANTHER" id="PTHR10344:SF4">
    <property type="entry name" value="UMP-CMP KINASE 2, MITOCHONDRIAL"/>
    <property type="match status" value="1"/>
</dbReference>
<evidence type="ECO:0000256" key="1">
    <source>
        <dbReference type="ARBA" id="ARBA00009776"/>
    </source>
</evidence>
<evidence type="ECO:0000259" key="13">
    <source>
        <dbReference type="Pfam" id="PF02223"/>
    </source>
</evidence>
<dbReference type="Proteomes" id="UP000179344">
    <property type="component" value="Unassembled WGS sequence"/>
</dbReference>
<dbReference type="GO" id="GO:0005524">
    <property type="term" value="F:ATP binding"/>
    <property type="evidence" value="ECO:0007669"/>
    <property type="project" value="UniProtKB-UniRule"/>
</dbReference>
<evidence type="ECO:0000256" key="10">
    <source>
        <dbReference type="ARBA" id="ARBA00048743"/>
    </source>
</evidence>
<dbReference type="GO" id="GO:0004798">
    <property type="term" value="F:dTMP kinase activity"/>
    <property type="evidence" value="ECO:0007669"/>
    <property type="project" value="UniProtKB-UniRule"/>
</dbReference>
<dbReference type="InterPro" id="IPR027417">
    <property type="entry name" value="P-loop_NTPase"/>
</dbReference>
<evidence type="ECO:0000256" key="5">
    <source>
        <dbReference type="ARBA" id="ARBA00022727"/>
    </source>
</evidence>
<name>A0A1F6TGA8_9PROT</name>
<dbReference type="FunFam" id="3.40.50.300:FF:000225">
    <property type="entry name" value="Thymidylate kinase"/>
    <property type="match status" value="1"/>
</dbReference>
<evidence type="ECO:0000256" key="12">
    <source>
        <dbReference type="HAMAP-Rule" id="MF_00165"/>
    </source>
</evidence>
<evidence type="ECO:0000313" key="15">
    <source>
        <dbReference type="Proteomes" id="UP000179344"/>
    </source>
</evidence>
<dbReference type="Gene3D" id="3.40.50.300">
    <property type="entry name" value="P-loop containing nucleotide triphosphate hydrolases"/>
    <property type="match status" value="1"/>
</dbReference>
<comment type="caution">
    <text evidence="14">The sequence shown here is derived from an EMBL/GenBank/DDBJ whole genome shotgun (WGS) entry which is preliminary data.</text>
</comment>
<keyword evidence="6 12" id="KW-0547">Nucleotide-binding</keyword>
<gene>
    <name evidence="12" type="primary">tmk</name>
    <name evidence="14" type="ORF">A2V92_01340</name>
</gene>
<evidence type="ECO:0000313" key="14">
    <source>
        <dbReference type="EMBL" id="OGI44152.1"/>
    </source>
</evidence>
<keyword evidence="7 12" id="KW-0418">Kinase</keyword>
<dbReference type="HAMAP" id="MF_00165">
    <property type="entry name" value="Thymidylate_kinase"/>
    <property type="match status" value="1"/>
</dbReference>
<comment type="similarity">
    <text evidence="1 12">Belongs to the thymidylate kinase family.</text>
</comment>
<evidence type="ECO:0000256" key="9">
    <source>
        <dbReference type="ARBA" id="ARBA00029962"/>
    </source>
</evidence>
<dbReference type="SUPFAM" id="SSF52540">
    <property type="entry name" value="P-loop containing nucleoside triphosphate hydrolases"/>
    <property type="match status" value="1"/>
</dbReference>
<dbReference type="GO" id="GO:0006235">
    <property type="term" value="P:dTTP biosynthetic process"/>
    <property type="evidence" value="ECO:0007669"/>
    <property type="project" value="UniProtKB-UniRule"/>
</dbReference>
<dbReference type="GO" id="GO:0006227">
    <property type="term" value="P:dUDP biosynthetic process"/>
    <property type="evidence" value="ECO:0007669"/>
    <property type="project" value="TreeGrafter"/>
</dbReference>
<proteinExistence type="inferred from homology"/>
<feature type="domain" description="Thymidylate kinase-like" evidence="13">
    <location>
        <begin position="10"/>
        <end position="199"/>
    </location>
</feature>
<dbReference type="EMBL" id="MFST01000077">
    <property type="protein sequence ID" value="OGI44152.1"/>
    <property type="molecule type" value="Genomic_DNA"/>
</dbReference>
<dbReference type="InterPro" id="IPR018094">
    <property type="entry name" value="Thymidylate_kinase"/>
</dbReference>
<accession>A0A1F6TGA8</accession>
<comment type="catalytic activity">
    <reaction evidence="10 12">
        <text>dTMP + ATP = dTDP + ADP</text>
        <dbReference type="Rhea" id="RHEA:13517"/>
        <dbReference type="ChEBI" id="CHEBI:30616"/>
        <dbReference type="ChEBI" id="CHEBI:58369"/>
        <dbReference type="ChEBI" id="CHEBI:63528"/>
        <dbReference type="ChEBI" id="CHEBI:456216"/>
        <dbReference type="EC" id="2.7.4.9"/>
    </reaction>
</comment>
<evidence type="ECO:0000256" key="3">
    <source>
        <dbReference type="ARBA" id="ARBA00017144"/>
    </source>
</evidence>
<dbReference type="GO" id="GO:0005829">
    <property type="term" value="C:cytosol"/>
    <property type="evidence" value="ECO:0007669"/>
    <property type="project" value="TreeGrafter"/>
</dbReference>
<evidence type="ECO:0000256" key="7">
    <source>
        <dbReference type="ARBA" id="ARBA00022777"/>
    </source>
</evidence>
<dbReference type="NCBIfam" id="TIGR00041">
    <property type="entry name" value="DTMP_kinase"/>
    <property type="match status" value="1"/>
</dbReference>
<evidence type="ECO:0000256" key="4">
    <source>
        <dbReference type="ARBA" id="ARBA00022679"/>
    </source>
</evidence>
<evidence type="ECO:0000256" key="2">
    <source>
        <dbReference type="ARBA" id="ARBA00012980"/>
    </source>
</evidence>
<dbReference type="AlphaFoldDB" id="A0A1F6TGA8"/>
<keyword evidence="5 12" id="KW-0545">Nucleotide biosynthesis</keyword>
<evidence type="ECO:0000256" key="11">
    <source>
        <dbReference type="ARBA" id="ARBA00057735"/>
    </source>
</evidence>
<sequence length="210" mass="23438">MKKRGFFVTLEGGEGAGKSTNLAFVRQWLQQAGHSVLVTREPGGTALGERVRELLLHRHELDIAPETETLLMFAARAEHLTRIIRPALAQGKTVLCDRFTDATYAYQGGGRGVAPERIALLETWVQGDLRPDLTLLLDVPVEVGLARAGNRGLPDRFERENGEFFARVRQAYLDLARRAPERIRVIDAGQSREQVEQRIAATLHEVVHGR</sequence>
<dbReference type="InterPro" id="IPR039430">
    <property type="entry name" value="Thymidylate_kin-like_dom"/>
</dbReference>
<dbReference type="Pfam" id="PF02223">
    <property type="entry name" value="Thymidylate_kin"/>
    <property type="match status" value="1"/>
</dbReference>
<reference evidence="14 15" key="1">
    <citation type="journal article" date="2016" name="Nat. Commun.">
        <title>Thousands of microbial genomes shed light on interconnected biogeochemical processes in an aquifer system.</title>
        <authorList>
            <person name="Anantharaman K."/>
            <person name="Brown C.T."/>
            <person name="Hug L.A."/>
            <person name="Sharon I."/>
            <person name="Castelle C.J."/>
            <person name="Probst A.J."/>
            <person name="Thomas B.C."/>
            <person name="Singh A."/>
            <person name="Wilkins M.J."/>
            <person name="Karaoz U."/>
            <person name="Brodie E.L."/>
            <person name="Williams K.H."/>
            <person name="Hubbard S.S."/>
            <person name="Banfield J.F."/>
        </authorList>
    </citation>
    <scope>NUCLEOTIDE SEQUENCE [LARGE SCALE GENOMIC DNA]</scope>
</reference>
<organism evidence="14 15">
    <name type="scientific">Candidatus Muproteobacteria bacterium RBG_16_65_31</name>
    <dbReference type="NCBI Taxonomy" id="1817759"/>
    <lineage>
        <taxon>Bacteria</taxon>
        <taxon>Pseudomonadati</taxon>
        <taxon>Pseudomonadota</taxon>
        <taxon>Candidatus Muproteobacteria</taxon>
    </lineage>
</organism>